<evidence type="ECO:0000259" key="1">
    <source>
        <dbReference type="Pfam" id="PF06985"/>
    </source>
</evidence>
<reference evidence="3" key="2">
    <citation type="submission" date="2020-04" db="EMBL/GenBank/DDBJ databases">
        <authorList>
            <consortium name="NCBI Genome Project"/>
        </authorList>
    </citation>
    <scope>NUCLEOTIDE SEQUENCE</scope>
    <source>
        <strain evidence="3">CBS 342.82</strain>
    </source>
</reference>
<dbReference type="InterPro" id="IPR010730">
    <property type="entry name" value="HET"/>
</dbReference>
<name>A0A6J3LV66_9PEZI</name>
<organism evidence="3">
    <name type="scientific">Dissoconium aciculare CBS 342.82</name>
    <dbReference type="NCBI Taxonomy" id="1314786"/>
    <lineage>
        <taxon>Eukaryota</taxon>
        <taxon>Fungi</taxon>
        <taxon>Dikarya</taxon>
        <taxon>Ascomycota</taxon>
        <taxon>Pezizomycotina</taxon>
        <taxon>Dothideomycetes</taxon>
        <taxon>Dothideomycetidae</taxon>
        <taxon>Mycosphaerellales</taxon>
        <taxon>Dissoconiaceae</taxon>
        <taxon>Dissoconium</taxon>
    </lineage>
</organism>
<dbReference type="AlphaFoldDB" id="A0A6J3LV66"/>
<reference evidence="3" key="3">
    <citation type="submission" date="2025-08" db="UniProtKB">
        <authorList>
            <consortium name="RefSeq"/>
        </authorList>
    </citation>
    <scope>IDENTIFICATION</scope>
    <source>
        <strain evidence="3">CBS 342.82</strain>
    </source>
</reference>
<dbReference type="Pfam" id="PF06985">
    <property type="entry name" value="HET"/>
    <property type="match status" value="1"/>
</dbReference>
<proteinExistence type="predicted"/>
<accession>A0A6J3LV66</accession>
<evidence type="ECO:0000313" key="3">
    <source>
        <dbReference type="RefSeq" id="XP_033456696.1"/>
    </source>
</evidence>
<dbReference type="SUPFAM" id="SSF48452">
    <property type="entry name" value="TPR-like"/>
    <property type="match status" value="1"/>
</dbReference>
<dbReference type="GeneID" id="54363527"/>
<dbReference type="InterPro" id="IPR019734">
    <property type="entry name" value="TPR_rpt"/>
</dbReference>
<dbReference type="Proteomes" id="UP000504637">
    <property type="component" value="Unplaced"/>
</dbReference>
<evidence type="ECO:0000313" key="2">
    <source>
        <dbReference type="Proteomes" id="UP000504637"/>
    </source>
</evidence>
<feature type="domain" description="Heterokaryon incompatibility" evidence="1">
    <location>
        <begin position="456"/>
        <end position="559"/>
    </location>
</feature>
<gene>
    <name evidence="3" type="ORF">K489DRAFT_383908</name>
</gene>
<dbReference type="SMART" id="SM00028">
    <property type="entry name" value="TPR"/>
    <property type="match status" value="3"/>
</dbReference>
<keyword evidence="2" id="KW-1185">Reference proteome</keyword>
<sequence>MADIIATFCRLMDKANYYASSAQWELAENCFREIQKLYEDERLPVSMEVDLYLNLARVAGFQGKHQDAIEALTKAANVQGTNDKQKCQIYGELGINYNRTDRTLEAADMFQRQFDLSTKMAFEMDAETCRAAGNLGHTHLQLYMRHAKAADQQNLLGSAMSLQAQRVEMAQTLMAKLQEWRNIHGSRNMHGFSQSWINFWLGKLWLWGVIGISRSVLTYIAAGQLKNALASGHQAVEMTKDAAGADPTIRSLSRFMYGHALLHSGDVANAKIPFNYPHASIPGIVGVCTPAIALCRESSAEHILYLQEVIRHGVDLTAYDEQGYSALDYAVFSNDLQAVDMIKEGLSSQLDVQSIAQAYKMAQIRRHFREIFHSRFRPIIQNGQTKFMRDLRSEYAELLSAQAEKRQRFDRLRAVRYADFKNHAALPHWSSNTNHLTMEYEQIRETCTREPLLVFFSYRWIGQSQDSDKRSPDNDRHYQYRRMVDALEQLLMNHPEVDEQDLYIWLDSACIDQEDQEPGRRERGINSLPIIIAQCDVMISVVDAEYHERAWCAVETLMFKTLRESSKSYLWYEHITNDSNNIEPYGSLQHVPLKIERNIRPGSMALSVESDRRYINFLQRQTMLIGKVL</sequence>
<protein>
    <recommendedName>
        <fullName evidence="1">Heterokaryon incompatibility domain-containing protein</fullName>
    </recommendedName>
</protein>
<reference evidence="3" key="1">
    <citation type="submission" date="2020-01" db="EMBL/GenBank/DDBJ databases">
        <authorList>
            <consortium name="DOE Joint Genome Institute"/>
            <person name="Haridas S."/>
            <person name="Albert R."/>
            <person name="Binder M."/>
            <person name="Bloem J."/>
            <person name="Labutti K."/>
            <person name="Salamov A."/>
            <person name="Andreopoulos B."/>
            <person name="Baker S.E."/>
            <person name="Barry K."/>
            <person name="Bills G."/>
            <person name="Bluhm B.H."/>
            <person name="Cannon C."/>
            <person name="Castanera R."/>
            <person name="Culley D.E."/>
            <person name="Daum C."/>
            <person name="Ezra D."/>
            <person name="Gonzalez J.B."/>
            <person name="Henrissat B."/>
            <person name="Kuo A."/>
            <person name="Liang C."/>
            <person name="Lipzen A."/>
            <person name="Lutzoni F."/>
            <person name="Magnuson J."/>
            <person name="Mondo S."/>
            <person name="Nolan M."/>
            <person name="Ohm R."/>
            <person name="Pangilinan J."/>
            <person name="Park H.-J."/>
            <person name="Ramirez L."/>
            <person name="Alfaro M."/>
            <person name="Sun H."/>
            <person name="Tritt A."/>
            <person name="Yoshinaga Y."/>
            <person name="Zwiers L.-H."/>
            <person name="Turgeon B.G."/>
            <person name="Goodwin S.B."/>
            <person name="Spatafora J.W."/>
            <person name="Crous P.W."/>
            <person name="Grigoriev I.V."/>
        </authorList>
    </citation>
    <scope>NUCLEOTIDE SEQUENCE</scope>
    <source>
        <strain evidence="3">CBS 342.82</strain>
    </source>
</reference>
<dbReference type="OrthoDB" id="423576at2759"/>
<dbReference type="RefSeq" id="XP_033456696.1">
    <property type="nucleotide sequence ID" value="XM_033605727.1"/>
</dbReference>
<dbReference type="Gene3D" id="1.25.40.10">
    <property type="entry name" value="Tetratricopeptide repeat domain"/>
    <property type="match status" value="1"/>
</dbReference>
<dbReference type="InterPro" id="IPR011990">
    <property type="entry name" value="TPR-like_helical_dom_sf"/>
</dbReference>